<dbReference type="EMBL" id="FZQP02004000">
    <property type="protein sequence ID" value="VVC99183.1"/>
    <property type="molecule type" value="Genomic_DNA"/>
</dbReference>
<evidence type="ECO:0000313" key="2">
    <source>
        <dbReference type="Proteomes" id="UP000324832"/>
    </source>
</evidence>
<dbReference type="AlphaFoldDB" id="A0A5E4QLK1"/>
<proteinExistence type="predicted"/>
<keyword evidence="2" id="KW-1185">Reference proteome</keyword>
<sequence length="85" mass="9151">MTTYKSADTGISKKVAALSGNIAYGVSSHVYSSTVDFAPIISINKAYSRARGLQSPLHFAANQSNLFEIGTRACGNMIERMSVNY</sequence>
<protein>
    <submittedName>
        <fullName evidence="1">Uncharacterized protein</fullName>
    </submittedName>
</protein>
<gene>
    <name evidence="1" type="ORF">LSINAPIS_LOCUS10110</name>
</gene>
<accession>A0A5E4QLK1</accession>
<name>A0A5E4QLK1_9NEOP</name>
<organism evidence="1 2">
    <name type="scientific">Leptidea sinapis</name>
    <dbReference type="NCBI Taxonomy" id="189913"/>
    <lineage>
        <taxon>Eukaryota</taxon>
        <taxon>Metazoa</taxon>
        <taxon>Ecdysozoa</taxon>
        <taxon>Arthropoda</taxon>
        <taxon>Hexapoda</taxon>
        <taxon>Insecta</taxon>
        <taxon>Pterygota</taxon>
        <taxon>Neoptera</taxon>
        <taxon>Endopterygota</taxon>
        <taxon>Lepidoptera</taxon>
        <taxon>Glossata</taxon>
        <taxon>Ditrysia</taxon>
        <taxon>Papilionoidea</taxon>
        <taxon>Pieridae</taxon>
        <taxon>Dismorphiinae</taxon>
        <taxon>Leptidea</taxon>
    </lineage>
</organism>
<dbReference type="Proteomes" id="UP000324832">
    <property type="component" value="Unassembled WGS sequence"/>
</dbReference>
<reference evidence="1 2" key="1">
    <citation type="submission" date="2017-07" db="EMBL/GenBank/DDBJ databases">
        <authorList>
            <person name="Talla V."/>
            <person name="Backstrom N."/>
        </authorList>
    </citation>
    <scope>NUCLEOTIDE SEQUENCE [LARGE SCALE GENOMIC DNA]</scope>
</reference>
<evidence type="ECO:0000313" key="1">
    <source>
        <dbReference type="EMBL" id="VVC99183.1"/>
    </source>
</evidence>